<dbReference type="Proteomes" id="UP001479436">
    <property type="component" value="Unassembled WGS sequence"/>
</dbReference>
<keyword evidence="1" id="KW-1133">Transmembrane helix</keyword>
<sequence>MATRHEDYAGKIVEDICELDVNSSQIKYRKDVLTCSISRLLINPYDEHMSKYLDWVAKIHTDIPGKKSKISVEYIHISALLDFVESTLIWAVSTLKLEREYELRVVLAFNKVLRLQNDFFAKYYTKDDSDIPNSFGLHAPQTTSFSFNLQSGLLGGLIAFTGMIIAQQFYGIFVATFVYHS</sequence>
<name>A0ABR2VJS9_9FUNG</name>
<dbReference type="Pfam" id="PF11563">
    <property type="entry name" value="Protoglobin"/>
    <property type="match status" value="1"/>
</dbReference>
<gene>
    <name evidence="3" type="ORF">K7432_018081</name>
</gene>
<dbReference type="InterPro" id="IPR044398">
    <property type="entry name" value="Globin-sensor_dom"/>
</dbReference>
<dbReference type="Gene3D" id="1.10.490.10">
    <property type="entry name" value="Globins"/>
    <property type="match status" value="1"/>
</dbReference>
<dbReference type="EMBL" id="JASJQH010011873">
    <property type="protein sequence ID" value="KAK9663689.1"/>
    <property type="molecule type" value="Genomic_DNA"/>
</dbReference>
<reference evidence="3 4" key="1">
    <citation type="submission" date="2023-04" db="EMBL/GenBank/DDBJ databases">
        <title>Genome of Basidiobolus ranarum AG-B5.</title>
        <authorList>
            <person name="Stajich J.E."/>
            <person name="Carter-House D."/>
            <person name="Gryganskyi A."/>
        </authorList>
    </citation>
    <scope>NUCLEOTIDE SEQUENCE [LARGE SCALE GENOMIC DNA]</scope>
    <source>
        <strain evidence="3 4">AG-B5</strain>
    </source>
</reference>
<feature type="transmembrane region" description="Helical" evidence="1">
    <location>
        <begin position="153"/>
        <end position="179"/>
    </location>
</feature>
<evidence type="ECO:0000313" key="4">
    <source>
        <dbReference type="Proteomes" id="UP001479436"/>
    </source>
</evidence>
<protein>
    <recommendedName>
        <fullName evidence="2">Globin-sensor domain-containing protein</fullName>
    </recommendedName>
</protein>
<evidence type="ECO:0000313" key="3">
    <source>
        <dbReference type="EMBL" id="KAK9663689.1"/>
    </source>
</evidence>
<feature type="domain" description="Globin-sensor" evidence="2">
    <location>
        <begin position="10"/>
        <end position="128"/>
    </location>
</feature>
<comment type="caution">
    <text evidence="3">The sequence shown here is derived from an EMBL/GenBank/DDBJ whole genome shotgun (WGS) entry which is preliminary data.</text>
</comment>
<keyword evidence="1" id="KW-0812">Transmembrane</keyword>
<keyword evidence="4" id="KW-1185">Reference proteome</keyword>
<proteinExistence type="predicted"/>
<keyword evidence="1" id="KW-0472">Membrane</keyword>
<evidence type="ECO:0000259" key="2">
    <source>
        <dbReference type="Pfam" id="PF11563"/>
    </source>
</evidence>
<dbReference type="PANTHER" id="PTHR42071:SF1">
    <property type="entry name" value="GLOBIN-SENSOR DOMAIN-CONTAINING PROTEIN"/>
    <property type="match status" value="1"/>
</dbReference>
<organism evidence="3 4">
    <name type="scientific">Basidiobolus ranarum</name>
    <dbReference type="NCBI Taxonomy" id="34480"/>
    <lineage>
        <taxon>Eukaryota</taxon>
        <taxon>Fungi</taxon>
        <taxon>Fungi incertae sedis</taxon>
        <taxon>Zoopagomycota</taxon>
        <taxon>Entomophthoromycotina</taxon>
        <taxon>Basidiobolomycetes</taxon>
        <taxon>Basidiobolales</taxon>
        <taxon>Basidiobolaceae</taxon>
        <taxon>Basidiobolus</taxon>
    </lineage>
</organism>
<dbReference type="InterPro" id="IPR012292">
    <property type="entry name" value="Globin/Proto"/>
</dbReference>
<accession>A0ABR2VJS9</accession>
<dbReference type="PANTHER" id="PTHR42071">
    <property type="entry name" value="PROTOGLOBIN DOMAIN-CONTAINING PROTEIN"/>
    <property type="match status" value="1"/>
</dbReference>
<evidence type="ECO:0000256" key="1">
    <source>
        <dbReference type="SAM" id="Phobius"/>
    </source>
</evidence>